<feature type="signal peptide" evidence="8">
    <location>
        <begin position="1"/>
        <end position="18"/>
    </location>
</feature>
<dbReference type="InterPro" id="IPR044304">
    <property type="entry name" value="NUBPL-like"/>
</dbReference>
<evidence type="ECO:0000313" key="10">
    <source>
        <dbReference type="Proteomes" id="UP000235392"/>
    </source>
</evidence>
<gene>
    <name evidence="9" type="ORF">PCASD_12660</name>
</gene>
<keyword evidence="2" id="KW-0547">Nucleotide-binding</keyword>
<proteinExistence type="inferred from homology"/>
<evidence type="ECO:0000256" key="2">
    <source>
        <dbReference type="ARBA" id="ARBA00022741"/>
    </source>
</evidence>
<feature type="compositionally biased region" description="Basic residues" evidence="7">
    <location>
        <begin position="390"/>
        <end position="400"/>
    </location>
</feature>
<dbReference type="GO" id="GO:0005524">
    <property type="term" value="F:ATP binding"/>
    <property type="evidence" value="ECO:0007669"/>
    <property type="project" value="UniProtKB-KW"/>
</dbReference>
<feature type="region of interest" description="Disordered" evidence="7">
    <location>
        <begin position="103"/>
        <end position="129"/>
    </location>
</feature>
<keyword evidence="8" id="KW-0732">Signal</keyword>
<feature type="chain" id="PRO_5014691609" evidence="8">
    <location>
        <begin position="19"/>
        <end position="431"/>
    </location>
</feature>
<dbReference type="InterPro" id="IPR027417">
    <property type="entry name" value="P-loop_NTPase"/>
</dbReference>
<protein>
    <submittedName>
        <fullName evidence="9">Uncharacterized protein</fullName>
    </submittedName>
</protein>
<evidence type="ECO:0000256" key="8">
    <source>
        <dbReference type="SAM" id="SignalP"/>
    </source>
</evidence>
<evidence type="ECO:0000256" key="3">
    <source>
        <dbReference type="ARBA" id="ARBA00022840"/>
    </source>
</evidence>
<evidence type="ECO:0000256" key="7">
    <source>
        <dbReference type="SAM" id="MobiDB-lite"/>
    </source>
</evidence>
<evidence type="ECO:0000256" key="4">
    <source>
        <dbReference type="ARBA" id="ARBA00023004"/>
    </source>
</evidence>
<evidence type="ECO:0000256" key="1">
    <source>
        <dbReference type="ARBA" id="ARBA00022723"/>
    </source>
</evidence>
<dbReference type="GO" id="GO:0032981">
    <property type="term" value="P:mitochondrial respiratory chain complex I assembly"/>
    <property type="evidence" value="ECO:0007669"/>
    <property type="project" value="TreeGrafter"/>
</dbReference>
<dbReference type="EMBL" id="PGCI01000190">
    <property type="protein sequence ID" value="PLW34802.1"/>
    <property type="molecule type" value="Genomic_DNA"/>
</dbReference>
<accession>A0A2N5UAR6</accession>
<dbReference type="GO" id="GO:0140663">
    <property type="term" value="F:ATP-dependent FeS chaperone activity"/>
    <property type="evidence" value="ECO:0007669"/>
    <property type="project" value="InterPro"/>
</dbReference>
<organism evidence="9 10">
    <name type="scientific">Puccinia coronata f. sp. avenae</name>
    <dbReference type="NCBI Taxonomy" id="200324"/>
    <lineage>
        <taxon>Eukaryota</taxon>
        <taxon>Fungi</taxon>
        <taxon>Dikarya</taxon>
        <taxon>Basidiomycota</taxon>
        <taxon>Pucciniomycotina</taxon>
        <taxon>Pucciniomycetes</taxon>
        <taxon>Pucciniales</taxon>
        <taxon>Pucciniaceae</taxon>
        <taxon>Puccinia</taxon>
    </lineage>
</organism>
<dbReference type="FunFam" id="3.40.50.300:FF:001278">
    <property type="entry name" value="Iron-sulfur cluster carrier protein"/>
    <property type="match status" value="1"/>
</dbReference>
<dbReference type="Pfam" id="PF10609">
    <property type="entry name" value="ParA"/>
    <property type="match status" value="1"/>
</dbReference>
<dbReference type="PANTHER" id="PTHR42961">
    <property type="entry name" value="IRON-SULFUR PROTEIN NUBPL"/>
    <property type="match status" value="1"/>
</dbReference>
<keyword evidence="5" id="KW-0411">Iron-sulfur</keyword>
<dbReference type="SUPFAM" id="SSF52540">
    <property type="entry name" value="P-loop containing nucleoside triphosphate hydrolases"/>
    <property type="match status" value="1"/>
</dbReference>
<dbReference type="InterPro" id="IPR019591">
    <property type="entry name" value="Mrp/NBP35_ATP-bd"/>
</dbReference>
<sequence length="431" mass="46459">MWVLTGGLLLGNLQLFHGGVGRMRQCRQDATVSATKGELYILKVGVASPPIGGLRLPCRHSRRRAHSGGRSMWHPLRTAVRLRLRPALAGVSRPGRNAFFTASRAGQSHRNPLGLPGEQPGLPRSGSPPRLNISRSLPTKRDIPHVAKVVVVASGKGGVGKSTVAVNLAISIRNQAALNVGLLDLDIFGPSVPKLMGLEEGLSPELTDQNALVPLRNHGIGCMSIGFLIPPSDSPDSVVAWRGMMVMKAVQQLLFDVDWRLGASTQDESRAGLDVLVIDMPPGTGDVALSLGQLVNIHGAVIVTTPQDIALIDVTKGVNMFRKLNIPIIGSVLNMASFTCTTCQTKHEIFGPMASFERVLARQGVQLLGQIPLDHQISKSSDSGQPISLPHHHHHHHHHHDPSSSQEHSQISLDTDPFIEISRKCIQHLKS</sequence>
<evidence type="ECO:0000256" key="5">
    <source>
        <dbReference type="ARBA" id="ARBA00023014"/>
    </source>
</evidence>
<feature type="region of interest" description="Disordered" evidence="7">
    <location>
        <begin position="378"/>
        <end position="411"/>
    </location>
</feature>
<reference evidence="9 10" key="1">
    <citation type="submission" date="2017-11" db="EMBL/GenBank/DDBJ databases">
        <title>De novo assembly and phasing of dikaryotic genomes from two isolates of Puccinia coronata f. sp. avenae, the causal agent of oat crown rust.</title>
        <authorList>
            <person name="Miller M.E."/>
            <person name="Zhang Y."/>
            <person name="Omidvar V."/>
            <person name="Sperschneider J."/>
            <person name="Schwessinger B."/>
            <person name="Raley C."/>
            <person name="Palmer J.M."/>
            <person name="Garnica D."/>
            <person name="Upadhyaya N."/>
            <person name="Rathjen J."/>
            <person name="Taylor J.M."/>
            <person name="Park R.F."/>
            <person name="Dodds P.N."/>
            <person name="Hirsch C.D."/>
            <person name="Kianian S.F."/>
            <person name="Figueroa M."/>
        </authorList>
    </citation>
    <scope>NUCLEOTIDE SEQUENCE [LARGE SCALE GENOMIC DNA]</scope>
    <source>
        <strain evidence="9">12SD80</strain>
    </source>
</reference>
<comment type="similarity">
    <text evidence="6">Belongs to the Mrp/NBP35 ATP-binding proteins family.</text>
</comment>
<dbReference type="CDD" id="cd02037">
    <property type="entry name" value="Mrp_NBP35"/>
    <property type="match status" value="1"/>
</dbReference>
<dbReference type="InterPro" id="IPR033756">
    <property type="entry name" value="YlxH/NBP35"/>
</dbReference>
<feature type="compositionally biased region" description="Low complexity" evidence="7">
    <location>
        <begin position="112"/>
        <end position="123"/>
    </location>
</feature>
<evidence type="ECO:0000313" key="9">
    <source>
        <dbReference type="EMBL" id="PLW34802.1"/>
    </source>
</evidence>
<keyword evidence="3" id="KW-0067">ATP-binding</keyword>
<keyword evidence="1" id="KW-0479">Metal-binding</keyword>
<dbReference type="Proteomes" id="UP000235392">
    <property type="component" value="Unassembled WGS sequence"/>
</dbReference>
<dbReference type="GO" id="GO:0005739">
    <property type="term" value="C:mitochondrion"/>
    <property type="evidence" value="ECO:0007669"/>
    <property type="project" value="TreeGrafter"/>
</dbReference>
<name>A0A2N5UAR6_9BASI</name>
<dbReference type="AlphaFoldDB" id="A0A2N5UAR6"/>
<dbReference type="Gene3D" id="3.40.50.300">
    <property type="entry name" value="P-loop containing nucleotide triphosphate hydrolases"/>
    <property type="match status" value="1"/>
</dbReference>
<dbReference type="HAMAP" id="MF_02040">
    <property type="entry name" value="Mrp_NBP35"/>
    <property type="match status" value="1"/>
</dbReference>
<dbReference type="GO" id="GO:0016226">
    <property type="term" value="P:iron-sulfur cluster assembly"/>
    <property type="evidence" value="ECO:0007669"/>
    <property type="project" value="InterPro"/>
</dbReference>
<dbReference type="PANTHER" id="PTHR42961:SF2">
    <property type="entry name" value="IRON-SULFUR PROTEIN NUBPL"/>
    <property type="match status" value="1"/>
</dbReference>
<dbReference type="GO" id="GO:0046872">
    <property type="term" value="F:metal ion binding"/>
    <property type="evidence" value="ECO:0007669"/>
    <property type="project" value="UniProtKB-KW"/>
</dbReference>
<comment type="caution">
    <text evidence="9">The sequence shown here is derived from an EMBL/GenBank/DDBJ whole genome shotgun (WGS) entry which is preliminary data.</text>
</comment>
<dbReference type="GO" id="GO:0051539">
    <property type="term" value="F:4 iron, 4 sulfur cluster binding"/>
    <property type="evidence" value="ECO:0007669"/>
    <property type="project" value="TreeGrafter"/>
</dbReference>
<keyword evidence="4" id="KW-0408">Iron</keyword>
<evidence type="ECO:0000256" key="6">
    <source>
        <dbReference type="ARBA" id="ARBA00024036"/>
    </source>
</evidence>